<keyword evidence="4" id="KW-1185">Reference proteome</keyword>
<accession>A0A0Q3WV97</accession>
<dbReference type="PANTHER" id="PTHR34385:SF1">
    <property type="entry name" value="PEPTIDOGLYCAN L-ALANYL-D-GLUTAMATE ENDOPEPTIDASE CWLK"/>
    <property type="match status" value="1"/>
</dbReference>
<evidence type="ECO:0000313" key="4">
    <source>
        <dbReference type="Proteomes" id="UP000051888"/>
    </source>
</evidence>
<feature type="signal peptide" evidence="1">
    <location>
        <begin position="1"/>
        <end position="24"/>
    </location>
</feature>
<protein>
    <recommendedName>
        <fullName evidence="2">D-alanyl-D-alanine carboxypeptidase-like core domain-containing protein</fullName>
    </recommendedName>
</protein>
<dbReference type="Pfam" id="PF02557">
    <property type="entry name" value="VanY"/>
    <property type="match status" value="1"/>
</dbReference>
<dbReference type="SUPFAM" id="SSF55166">
    <property type="entry name" value="Hedgehog/DD-peptidase"/>
    <property type="match status" value="1"/>
</dbReference>
<gene>
    <name evidence="3" type="ORF">AN964_02095</name>
</gene>
<dbReference type="RefSeq" id="WP_055738134.1">
    <property type="nucleotide sequence ID" value="NZ_JAAIWL010000007.1"/>
</dbReference>
<evidence type="ECO:0000313" key="3">
    <source>
        <dbReference type="EMBL" id="KQL52450.1"/>
    </source>
</evidence>
<dbReference type="CDD" id="cd14852">
    <property type="entry name" value="LD-carboxypeptidase"/>
    <property type="match status" value="1"/>
</dbReference>
<dbReference type="PATRIC" id="fig|157838.3.peg.464"/>
<feature type="chain" id="PRO_5006209316" description="D-alanyl-D-alanine carboxypeptidase-like core domain-containing protein" evidence="1">
    <location>
        <begin position="25"/>
        <end position="254"/>
    </location>
</feature>
<evidence type="ECO:0000259" key="2">
    <source>
        <dbReference type="Pfam" id="PF02557"/>
    </source>
</evidence>
<dbReference type="EMBL" id="LJJC01000004">
    <property type="protein sequence ID" value="KQL52450.1"/>
    <property type="molecule type" value="Genomic_DNA"/>
</dbReference>
<dbReference type="PANTHER" id="PTHR34385">
    <property type="entry name" value="D-ALANYL-D-ALANINE CARBOXYPEPTIDASE"/>
    <property type="match status" value="1"/>
</dbReference>
<dbReference type="PROSITE" id="PS51257">
    <property type="entry name" value="PROKAR_LIPOPROTEIN"/>
    <property type="match status" value="1"/>
</dbReference>
<dbReference type="InterPro" id="IPR052179">
    <property type="entry name" value="DD-CPase-like"/>
</dbReference>
<name>A0A0Q3WV97_9BACI</name>
<dbReference type="Gene3D" id="3.30.1380.10">
    <property type="match status" value="1"/>
</dbReference>
<dbReference type="InterPro" id="IPR058193">
    <property type="entry name" value="VanY/YodJ_core_dom"/>
</dbReference>
<dbReference type="InterPro" id="IPR009045">
    <property type="entry name" value="Zn_M74/Hedgehog-like"/>
</dbReference>
<evidence type="ECO:0000256" key="1">
    <source>
        <dbReference type="SAM" id="SignalP"/>
    </source>
</evidence>
<dbReference type="GO" id="GO:0006508">
    <property type="term" value="P:proteolysis"/>
    <property type="evidence" value="ECO:0007669"/>
    <property type="project" value="InterPro"/>
</dbReference>
<dbReference type="Proteomes" id="UP000051888">
    <property type="component" value="Unassembled WGS sequence"/>
</dbReference>
<comment type="caution">
    <text evidence="3">The sequence shown here is derived from an EMBL/GenBank/DDBJ whole genome shotgun (WGS) entry which is preliminary data.</text>
</comment>
<dbReference type="InterPro" id="IPR003709">
    <property type="entry name" value="VanY-like_core_dom"/>
</dbReference>
<reference evidence="3 4" key="1">
    <citation type="submission" date="2015-09" db="EMBL/GenBank/DDBJ databases">
        <title>Genome sequencing project for genomic taxonomy and phylogenomics of Bacillus-like bacteria.</title>
        <authorList>
            <person name="Liu B."/>
            <person name="Wang J."/>
            <person name="Zhu Y."/>
            <person name="Liu G."/>
            <person name="Chen Q."/>
            <person name="Chen Z."/>
            <person name="Lan J."/>
            <person name="Che J."/>
            <person name="Ge C."/>
            <person name="Shi H."/>
            <person name="Pan Z."/>
            <person name="Liu X."/>
        </authorList>
    </citation>
    <scope>NUCLEOTIDE SEQUENCE [LARGE SCALE GENOMIC DNA]</scope>
    <source>
        <strain evidence="3 4">LMG 18435</strain>
    </source>
</reference>
<feature type="domain" description="D-alanyl-D-alanine carboxypeptidase-like core" evidence="2">
    <location>
        <begin position="104"/>
        <end position="231"/>
    </location>
</feature>
<keyword evidence="1" id="KW-0732">Signal</keyword>
<dbReference type="GO" id="GO:0008233">
    <property type="term" value="F:peptidase activity"/>
    <property type="evidence" value="ECO:0007669"/>
    <property type="project" value="InterPro"/>
</dbReference>
<organism evidence="3 4">
    <name type="scientific">Heyndrickxia shackletonii</name>
    <dbReference type="NCBI Taxonomy" id="157838"/>
    <lineage>
        <taxon>Bacteria</taxon>
        <taxon>Bacillati</taxon>
        <taxon>Bacillota</taxon>
        <taxon>Bacilli</taxon>
        <taxon>Bacillales</taxon>
        <taxon>Bacillaceae</taxon>
        <taxon>Heyndrickxia</taxon>
    </lineage>
</organism>
<proteinExistence type="predicted"/>
<dbReference type="STRING" id="157838.AN964_02095"/>
<sequence>MKRLGIIFISGALLMMGCGLQSKAVSEPKSSRVINITDKKVNEAAFKVTKASSKTNVIHTAKNPTSISVMVNKSNALPKGYRPKDLVRPKVKFLFGNQKLEKALLRKPAAAALEKMFKAAAAQKITLYGASGFRSYETQDALFKREVAQYGRKKAEMAVALPGTSEHQTGLAMDITAASVQFHTVEKFAKTKEGIWLDKHAHEYGFILRYPKGKEKITKYEYEPWHFRYVGVKVASAIYKKHITLEEYYSKTGV</sequence>
<dbReference type="AlphaFoldDB" id="A0A0Q3WV97"/>